<dbReference type="AlphaFoldDB" id="A0AAD4QRF6"/>
<name>A0AAD4QRF6_9BILA</name>
<sequence>MDNGTMVEAFKYLNYCQLAKKSLVSKRYRNLIRTHRHSLALLYVNEISMDSYPASPAAIEIFEEELSSKEYNEWVVRNNYSKQAPIEDQIASTENTQNIPSGYRLYARASYNDLNNREWNDGTTVLYAQVEVNHENWPVFQHFVRLATDPFIYIDCMALTYQTDVLNLLAGAINSDRLQCKNSSLI</sequence>
<reference evidence="1" key="1">
    <citation type="submission" date="2022-01" db="EMBL/GenBank/DDBJ databases">
        <title>Genome Sequence Resource for Two Populations of Ditylenchus destructor, the Migratory Endoparasitic Phytonematode.</title>
        <authorList>
            <person name="Zhang H."/>
            <person name="Lin R."/>
            <person name="Xie B."/>
        </authorList>
    </citation>
    <scope>NUCLEOTIDE SEQUENCE</scope>
    <source>
        <strain evidence="1">BazhouSP</strain>
    </source>
</reference>
<organism evidence="1 2">
    <name type="scientific">Ditylenchus destructor</name>
    <dbReference type="NCBI Taxonomy" id="166010"/>
    <lineage>
        <taxon>Eukaryota</taxon>
        <taxon>Metazoa</taxon>
        <taxon>Ecdysozoa</taxon>
        <taxon>Nematoda</taxon>
        <taxon>Chromadorea</taxon>
        <taxon>Rhabditida</taxon>
        <taxon>Tylenchina</taxon>
        <taxon>Tylenchomorpha</taxon>
        <taxon>Sphaerularioidea</taxon>
        <taxon>Anguinidae</taxon>
        <taxon>Anguininae</taxon>
        <taxon>Ditylenchus</taxon>
    </lineage>
</organism>
<proteinExistence type="predicted"/>
<comment type="caution">
    <text evidence="1">The sequence shown here is derived from an EMBL/GenBank/DDBJ whole genome shotgun (WGS) entry which is preliminary data.</text>
</comment>
<keyword evidence="2" id="KW-1185">Reference proteome</keyword>
<evidence type="ECO:0000313" key="2">
    <source>
        <dbReference type="Proteomes" id="UP001201812"/>
    </source>
</evidence>
<gene>
    <name evidence="1" type="ORF">DdX_21325</name>
</gene>
<protein>
    <submittedName>
        <fullName evidence="1">Uncharacterized protein</fullName>
    </submittedName>
</protein>
<dbReference type="Proteomes" id="UP001201812">
    <property type="component" value="Unassembled WGS sequence"/>
</dbReference>
<accession>A0AAD4QRF6</accession>
<evidence type="ECO:0000313" key="1">
    <source>
        <dbReference type="EMBL" id="KAI1692315.1"/>
    </source>
</evidence>
<dbReference type="EMBL" id="JAKKPZ010000784">
    <property type="protein sequence ID" value="KAI1692315.1"/>
    <property type="molecule type" value="Genomic_DNA"/>
</dbReference>